<keyword evidence="2" id="KW-1185">Reference proteome</keyword>
<evidence type="ECO:0000313" key="1">
    <source>
        <dbReference type="EMBL" id="KAJ7564654.1"/>
    </source>
</evidence>
<accession>A0ACC2EDR4</accession>
<proteinExistence type="predicted"/>
<dbReference type="Proteomes" id="UP001162992">
    <property type="component" value="Chromosome 2"/>
</dbReference>
<organism evidence="1 2">
    <name type="scientific">Diphasiastrum complanatum</name>
    <name type="common">Issler's clubmoss</name>
    <name type="synonym">Lycopodium complanatum</name>
    <dbReference type="NCBI Taxonomy" id="34168"/>
    <lineage>
        <taxon>Eukaryota</taxon>
        <taxon>Viridiplantae</taxon>
        <taxon>Streptophyta</taxon>
        <taxon>Embryophyta</taxon>
        <taxon>Tracheophyta</taxon>
        <taxon>Lycopodiopsida</taxon>
        <taxon>Lycopodiales</taxon>
        <taxon>Lycopodiaceae</taxon>
        <taxon>Lycopodioideae</taxon>
        <taxon>Diphasiastrum</taxon>
    </lineage>
</organism>
<evidence type="ECO:0000313" key="2">
    <source>
        <dbReference type="Proteomes" id="UP001162992"/>
    </source>
</evidence>
<sequence length="254" mass="28556">MLLTCGNEEVVMLWDSTTGECLRTFSKPNSGFTSCAWFPDGRRFVSGAVDRCIYMWDLNGNELDSWKGARMPRINDLAITSDGIHMVSVSSEKHIRVHNLEKKSEQVIEEEVSVTSLSVSKDGKYLLVNLASQEIHMWDLTSNKKLPYKYKGHRQGRYVIRSCFGGSDHAFIISGSEDSQVYIWHRCNGELLEVLPGHAGTVNSVSWNPMNPHMFASASDDHTIRIWGLSTKAPRVRATDTSNGTWPFINGVTR</sequence>
<protein>
    <submittedName>
        <fullName evidence="1">Uncharacterized protein</fullName>
    </submittedName>
</protein>
<gene>
    <name evidence="1" type="ORF">O6H91_02G027900</name>
</gene>
<comment type="caution">
    <text evidence="1">The sequence shown here is derived from an EMBL/GenBank/DDBJ whole genome shotgun (WGS) entry which is preliminary data.</text>
</comment>
<dbReference type="EMBL" id="CM055093">
    <property type="protein sequence ID" value="KAJ7564654.1"/>
    <property type="molecule type" value="Genomic_DNA"/>
</dbReference>
<reference evidence="2" key="1">
    <citation type="journal article" date="2024" name="Proc. Natl. Acad. Sci. U.S.A.">
        <title>Extraordinary preservation of gene collinearity over three hundred million years revealed in homosporous lycophytes.</title>
        <authorList>
            <person name="Li C."/>
            <person name="Wickell D."/>
            <person name="Kuo L.Y."/>
            <person name="Chen X."/>
            <person name="Nie B."/>
            <person name="Liao X."/>
            <person name="Peng D."/>
            <person name="Ji J."/>
            <person name="Jenkins J."/>
            <person name="Williams M."/>
            <person name="Shu S."/>
            <person name="Plott C."/>
            <person name="Barry K."/>
            <person name="Rajasekar S."/>
            <person name="Grimwood J."/>
            <person name="Han X."/>
            <person name="Sun S."/>
            <person name="Hou Z."/>
            <person name="He W."/>
            <person name="Dai G."/>
            <person name="Sun C."/>
            <person name="Schmutz J."/>
            <person name="Leebens-Mack J.H."/>
            <person name="Li F.W."/>
            <person name="Wang L."/>
        </authorList>
    </citation>
    <scope>NUCLEOTIDE SEQUENCE [LARGE SCALE GENOMIC DNA]</scope>
    <source>
        <strain evidence="2">cv. PW_Plant_1</strain>
    </source>
</reference>
<name>A0ACC2EDR4_DIPCM</name>